<dbReference type="Pfam" id="PF19576">
    <property type="entry name" value="Acyltransf_2"/>
    <property type="match status" value="1"/>
</dbReference>
<dbReference type="InterPro" id="IPR052351">
    <property type="entry name" value="Ornithine_N-alpha-AT"/>
</dbReference>
<accession>A0ABP8UZ46</accession>
<evidence type="ECO:0000256" key="9">
    <source>
        <dbReference type="ARBA" id="ARBA00045724"/>
    </source>
</evidence>
<dbReference type="RefSeq" id="WP_345194531.1">
    <property type="nucleotide sequence ID" value="NZ_BAABFL010000108.1"/>
</dbReference>
<keyword evidence="5" id="KW-0012">Acyltransferase</keyword>
<comment type="similarity">
    <text evidence="6">Belongs to the acetyltransferase family. OlsB subfamily.</text>
</comment>
<comment type="catalytic activity">
    <reaction evidence="10">
        <text>a (3R)-hydroxyacyl-[ACP] + L-ornithine = a lyso-ornithine lipid + holo-[ACP] + H(+)</text>
        <dbReference type="Rhea" id="RHEA:20633"/>
        <dbReference type="Rhea" id="RHEA-COMP:9685"/>
        <dbReference type="Rhea" id="RHEA-COMP:9945"/>
        <dbReference type="ChEBI" id="CHEBI:15378"/>
        <dbReference type="ChEBI" id="CHEBI:46911"/>
        <dbReference type="ChEBI" id="CHEBI:64479"/>
        <dbReference type="ChEBI" id="CHEBI:78827"/>
        <dbReference type="ChEBI" id="CHEBI:138482"/>
        <dbReference type="EC" id="2.3.2.30"/>
    </reaction>
    <physiologicalReaction direction="left-to-right" evidence="10">
        <dbReference type="Rhea" id="RHEA:20634"/>
    </physiologicalReaction>
</comment>
<keyword evidence="4" id="KW-0443">Lipid metabolism</keyword>
<evidence type="ECO:0000313" key="12">
    <source>
        <dbReference type="EMBL" id="GAA4648811.1"/>
    </source>
</evidence>
<gene>
    <name evidence="12" type="ORF">GCM10023116_10840</name>
</gene>
<dbReference type="InterPro" id="IPR045746">
    <property type="entry name" value="ACT14924-like_Acyltransf_dom"/>
</dbReference>
<evidence type="ECO:0000256" key="10">
    <source>
        <dbReference type="ARBA" id="ARBA00047785"/>
    </source>
</evidence>
<reference evidence="13" key="1">
    <citation type="journal article" date="2019" name="Int. J. Syst. Evol. Microbiol.">
        <title>The Global Catalogue of Microorganisms (GCM) 10K type strain sequencing project: providing services to taxonomists for standard genome sequencing and annotation.</title>
        <authorList>
            <consortium name="The Broad Institute Genomics Platform"/>
            <consortium name="The Broad Institute Genome Sequencing Center for Infectious Disease"/>
            <person name="Wu L."/>
            <person name="Ma J."/>
        </authorList>
    </citation>
    <scope>NUCLEOTIDE SEQUENCE [LARGE SCALE GENOMIC DNA]</scope>
    <source>
        <strain evidence="13">JCM 17805</strain>
    </source>
</reference>
<dbReference type="EMBL" id="BAABFL010000108">
    <property type="protein sequence ID" value="GAA4648811.1"/>
    <property type="molecule type" value="Genomic_DNA"/>
</dbReference>
<evidence type="ECO:0000256" key="8">
    <source>
        <dbReference type="ARBA" id="ARBA00039866"/>
    </source>
</evidence>
<evidence type="ECO:0000256" key="3">
    <source>
        <dbReference type="ARBA" id="ARBA00022679"/>
    </source>
</evidence>
<evidence type="ECO:0000256" key="5">
    <source>
        <dbReference type="ARBA" id="ARBA00023315"/>
    </source>
</evidence>
<dbReference type="Proteomes" id="UP001500604">
    <property type="component" value="Unassembled WGS sequence"/>
</dbReference>
<dbReference type="PANTHER" id="PTHR37323">
    <property type="entry name" value="GCN5-RELATED N-ACETYLTRANSFERASE"/>
    <property type="match status" value="1"/>
</dbReference>
<evidence type="ECO:0000256" key="6">
    <source>
        <dbReference type="ARBA" id="ARBA00038095"/>
    </source>
</evidence>
<keyword evidence="2" id="KW-0444">Lipid biosynthesis</keyword>
<comment type="caution">
    <text evidence="12">The sequence shown here is derived from an EMBL/GenBank/DDBJ whole genome shotgun (WGS) entry which is preliminary data.</text>
</comment>
<dbReference type="PANTHER" id="PTHR37323:SF1">
    <property type="entry name" value="L-ORNITHINE N(ALPHA)-ACYLTRANSFERASE"/>
    <property type="match status" value="1"/>
</dbReference>
<comment type="pathway">
    <text evidence="1">Lipid metabolism.</text>
</comment>
<dbReference type="Gene3D" id="3.40.630.30">
    <property type="match status" value="1"/>
</dbReference>
<evidence type="ECO:0000256" key="1">
    <source>
        <dbReference type="ARBA" id="ARBA00005189"/>
    </source>
</evidence>
<evidence type="ECO:0000256" key="2">
    <source>
        <dbReference type="ARBA" id="ARBA00022516"/>
    </source>
</evidence>
<dbReference type="EC" id="2.3.2.30" evidence="7"/>
<feature type="domain" description="Phospholipid/glycerol acyltransferase" evidence="11">
    <location>
        <begin position="75"/>
        <end position="198"/>
    </location>
</feature>
<protein>
    <recommendedName>
        <fullName evidence="8">L-ornithine N(alpha)-acyltransferase</fullName>
        <ecNumber evidence="7">2.3.2.30</ecNumber>
    </recommendedName>
</protein>
<dbReference type="CDD" id="cd07986">
    <property type="entry name" value="LPLAT_ACT14924-like"/>
    <property type="match status" value="1"/>
</dbReference>
<organism evidence="12 13">
    <name type="scientific">Kistimonas scapharcae</name>
    <dbReference type="NCBI Taxonomy" id="1036133"/>
    <lineage>
        <taxon>Bacteria</taxon>
        <taxon>Pseudomonadati</taxon>
        <taxon>Pseudomonadota</taxon>
        <taxon>Gammaproteobacteria</taxon>
        <taxon>Oceanospirillales</taxon>
        <taxon>Endozoicomonadaceae</taxon>
        <taxon>Kistimonas</taxon>
    </lineage>
</organism>
<evidence type="ECO:0000256" key="7">
    <source>
        <dbReference type="ARBA" id="ARBA00039058"/>
    </source>
</evidence>
<dbReference type="Pfam" id="PF13444">
    <property type="entry name" value="Acetyltransf_5"/>
    <property type="match status" value="1"/>
</dbReference>
<evidence type="ECO:0000313" key="13">
    <source>
        <dbReference type="Proteomes" id="UP001500604"/>
    </source>
</evidence>
<keyword evidence="3" id="KW-0808">Transferase</keyword>
<comment type="function">
    <text evidence="9">Catalyzes the first step in the biosynthesis of ornithine lipids, which are phosphorus-free membrane lipids. Catalyzes the 3-hydroxyacyl-acyl carrier protein-dependent acylation of ornithine to form lyso-ornithine lipid (LOL).</text>
</comment>
<dbReference type="SMART" id="SM00563">
    <property type="entry name" value="PlsC"/>
    <property type="match status" value="1"/>
</dbReference>
<name>A0ABP8UZ46_9GAMM</name>
<dbReference type="SUPFAM" id="SSF69593">
    <property type="entry name" value="Glycerol-3-phosphate (1)-acyltransferase"/>
    <property type="match status" value="1"/>
</dbReference>
<dbReference type="SUPFAM" id="SSF55729">
    <property type="entry name" value="Acyl-CoA N-acyltransferases (Nat)"/>
    <property type="match status" value="1"/>
</dbReference>
<keyword evidence="13" id="KW-1185">Reference proteome</keyword>
<dbReference type="InterPro" id="IPR002123">
    <property type="entry name" value="Plipid/glycerol_acylTrfase"/>
</dbReference>
<evidence type="ECO:0000259" key="11">
    <source>
        <dbReference type="SMART" id="SM00563"/>
    </source>
</evidence>
<sequence length="589" mass="66677">MLAMSPFRLPVPSRLKFLQPLLERLLGLSYLDRLYRQRVHTETPKDFVRVALRLLGLRYTSTRDIVDSVPAEGSLVVVANHPFGGAEGLAIIDLLLKVRPDTRVLANQVLNGIPELRELFIGVDILGTQNRRRANREAIERAREWVQGGGVLLVFPAGEVASWNWKKRRVTEAPWRTTAAAIIRETGASVLPVFVAGNNSRLFHMLGVVHPALRTLRLVRELINKRGQIIQLSPGKLITPSDRRQLNNDKALTNFLRLNTLLLREHTTGSENQAATQARTLQPLIEPVPQALLAEDISQLMAERRLLEKGEMEVWCASATELPHILKEIGRLRELTFRIVGEGTGYEMDVDQYDRDYLHLFLWHKSRQEIVGAYRLGLVDRLYEQQGLEGIYSRSLFQYDATFLKKLGGCLEMGRSFVRPEYQKSITALMFLWKGIGAFIVKHPQYRILFGPVSISNDYSELSRQLMASCLQANNYDKTLADLVRPTAPLADEPTALWDPDHLEGLSHVEGLSLLIQTIEKDKGVPILIKHYLKLQGEFAGFNVDKNFNNALDGLIVVDLKKVDDRMLGKYLGNEGMVLFRNRHGYVTA</sequence>
<evidence type="ECO:0000256" key="4">
    <source>
        <dbReference type="ARBA" id="ARBA00023098"/>
    </source>
</evidence>
<dbReference type="InterPro" id="IPR016181">
    <property type="entry name" value="Acyl_CoA_acyltransferase"/>
</dbReference>
<proteinExistence type="inferred from homology"/>